<keyword evidence="1" id="KW-0175">Coiled coil</keyword>
<dbReference type="PANTHER" id="PTHR20929">
    <property type="entry name" value="LUNG ADENOMA SUSCEPTIBILITY 1-RELATED"/>
    <property type="match status" value="1"/>
</dbReference>
<organism evidence="4 5">
    <name type="scientific">Glossina palpalis gambiensis</name>
    <dbReference type="NCBI Taxonomy" id="67801"/>
    <lineage>
        <taxon>Eukaryota</taxon>
        <taxon>Metazoa</taxon>
        <taxon>Ecdysozoa</taxon>
        <taxon>Arthropoda</taxon>
        <taxon>Hexapoda</taxon>
        <taxon>Insecta</taxon>
        <taxon>Pterygota</taxon>
        <taxon>Neoptera</taxon>
        <taxon>Endopterygota</taxon>
        <taxon>Diptera</taxon>
        <taxon>Brachycera</taxon>
        <taxon>Muscomorpha</taxon>
        <taxon>Hippoboscoidea</taxon>
        <taxon>Glossinidae</taxon>
        <taxon>Glossina</taxon>
    </lineage>
</organism>
<keyword evidence="5" id="KW-1185">Reference proteome</keyword>
<evidence type="ECO:0000259" key="3">
    <source>
        <dbReference type="Pfam" id="PF12366"/>
    </source>
</evidence>
<evidence type="ECO:0000313" key="4">
    <source>
        <dbReference type="EnsemblMetazoa" id="GPPI041032-PA"/>
    </source>
</evidence>
<feature type="compositionally biased region" description="Basic and acidic residues" evidence="2">
    <location>
        <begin position="797"/>
        <end position="807"/>
    </location>
</feature>
<dbReference type="VEuPathDB" id="VectorBase:GPPI041032"/>
<reference evidence="5" key="1">
    <citation type="submission" date="2015-01" db="EMBL/GenBank/DDBJ databases">
        <authorList>
            <person name="Aksoy S."/>
            <person name="Warren W."/>
            <person name="Wilson R.K."/>
        </authorList>
    </citation>
    <scope>NUCLEOTIDE SEQUENCE [LARGE SCALE GENOMIC DNA]</scope>
    <source>
        <strain evidence="5">IAEA</strain>
    </source>
</reference>
<dbReference type="Proteomes" id="UP000092460">
    <property type="component" value="Unassembled WGS sequence"/>
</dbReference>
<feature type="region of interest" description="Disordered" evidence="2">
    <location>
        <begin position="773"/>
        <end position="838"/>
    </location>
</feature>
<feature type="coiled-coil region" evidence="1">
    <location>
        <begin position="326"/>
        <end position="353"/>
    </location>
</feature>
<proteinExistence type="predicted"/>
<protein>
    <recommendedName>
        <fullName evidence="3">CASC1 C-terminal domain-containing protein</fullName>
    </recommendedName>
</protein>
<dbReference type="GO" id="GO:0048487">
    <property type="term" value="F:beta-tubulin binding"/>
    <property type="evidence" value="ECO:0007669"/>
    <property type="project" value="TreeGrafter"/>
</dbReference>
<sequence>MANDKKKKELKVKPIPQKHYETISMEEVKANELKYTQRLMELRACLLLIDDAIKDEMKKNELQLLLEKWEAYITCDPLPKAYVPPNIRTFYAKAKAFEEDLLDKYVDWNLYVDERSILTQNVFREDRTRPTLMRAANNELIFSYDKYIDDSLKILRKIDYYLANDKETSKAKSEVLLDIIEVKEAIQKEIIDAFDRLTYKILCTEKANMISLDAVSTEYVYKSENFRIHIWSLKNVPIRFTHLAEPRMVAHLHNLNIVLHIPYSVLRPMLTVQGIQMDFDHITEYAKTAKQEFFIPLAHLNAGIQDLPECLANEFKMQLDIQKRVRNEIMEKYNEYKGKLTQLQEAEAALNKQRKPQENKGKTLKALKPLREPQFLKDDEYPEIYDEFLDEESKQYDSFINVVYNPTNLNLTSDEINLKKFFILGGIFQLNFVERPTHYDLKGLNMTWHTPNKQSYGDKNFVISALRPISVRSSTIIRLSEPKPSLHPETDALKDEVEPTNPWFVLTFSLPEYLCSWGEPIACHYTSAETIAELEQEEPTIQAQVNSLLNIGKIDNTSAFSMDTIGDLMKAARTMSIRLSDVNFFSTPLAHVRASLVEQYSIERTADGIFHKKDFALNNPYTVRQLRYLEQHCAPQILSSYKFPKEISEEVNQALHSAPKGKHGILFKKAASIVGQSNRLFTYNDMQNNPERLFPIFKKAEPLYITKHLQTFHGSLSEEPKTFYQLVKVIILIKRLAQNTVTQITRLPPHESRVDLAMFNRLKMEKARKKAIHKPAIAVRETSKSLASGPSQSKLQESFREPTRQKSQDISQETFKPTKSQGEVSFTGNEDYNEEASSSLEPIADGEMKKTTVIRYNHWTTQHIKRQIFLKEERKYVIETDRLGYIGFACKRYEHFPFKSWSLQPSEENENEVIFTLETQYVKCVLFITGEGIRGYVTEPSKRFVRDPKLYLYIKKPINDFKELRKRFRDRNLNIFADHDACFYIENGDFSEKHLAMEMHTYCCMALHCTQMIYTYSKWNRLAKRRDIILHYIHYKDNPDNTVLLHVTPEETTFVEVSELCSNSIEEVLLAYTPTWRNVNKQSKPALPRQNGRKARVSRSSYMNRVYKLLTPEENKARYEKYISRLNELKLISNIMNESSRQVEKVNKLQALLDQWKKYLNCEKIPDQYPTNTIRGFYLEDQYRENVYVFESMRRNWPDYDRNILSQNISRRQKADNVQKNILAPHYDKSIDDKLKVLHSIDKFMNDDTETAKVTTDQLRNIIDVKALTEQEICDVFDRFTYRIISAENIYMKSLDPITLEYRHSCANFDIHIWSLKNVPIRFTHLQMLIDIQRRVRNDIQEKYQKYSEDLHKYLEPGSQILRGRKAKKVIKPFRAKEPQTCENDQYPDVFNDFLEEEHNQYLGFINIMYNPQMLNLKSDEINLKKFQILGGIYQLNLVKKPKQINFFQKSNMIWHREGENLIVEKDFRVHDSHITLPETIKRFTQSDRLSKVSVIQLGRSRKSAYIVDEPLDKDETDASNPWFVLTFYLPDYLCCWGSPIACHYESVDEVLTVEKVENSRDNIIRSLIGLDNDNKNEMSIDISAEQRHIMGLQNILRKKSRLSRSLYASSPSLSRLRNTVSFSFSNEQTALHVARDFELDSLTLPQLHEIRRFCVPMLLPSYQFQKEKKEDEFRVKKRSTKNPAKVLARSLLAVNLPEKESKTSHSYLFDENLKYPERFFAIYDEVEPVHVVKTLHNPDFYANGRETRNEPKTFYQLIRTLMIIKKVIQNNVNRILSVTLHKTESNIIRIQEKLKQENQKRMLTFASKHKGKTSPVTKSSSLKKIASMRALSAKSVAKVEYSPNATPDIKNDSSSESSSYATTTTTAISTASKDAKETKIVTYTHWTTKYIKTERFYRDERKYVIETDRLGYIGFAFKRYEHFPFKYWNLQPAEADPTNEVVLTIITQYVKCVFHVNGQGVRGYVADYLHDQQYVVNPKLYLIIDKPIKDCTELKRIFKEKNVNIFPDNDATFYIENGYFCEKHLAMELHTYNCMTVHCSEMKFNHCQWNRLAKRRDIILQAVQWKDNPDNSVIMHVTPEETTFVEVKEMCTEEREEVQLSYTSTWRNINVTKLSNAFE</sequence>
<reference evidence="4" key="2">
    <citation type="submission" date="2020-05" db="UniProtKB">
        <authorList>
            <consortium name="EnsemblMetazoa"/>
        </authorList>
    </citation>
    <scope>IDENTIFICATION</scope>
    <source>
        <strain evidence="4">IAEA</strain>
    </source>
</reference>
<dbReference type="InterPro" id="IPR022110">
    <property type="entry name" value="CASC1_C"/>
</dbReference>
<dbReference type="GO" id="GO:0008017">
    <property type="term" value="F:microtubule binding"/>
    <property type="evidence" value="ECO:0007669"/>
    <property type="project" value="TreeGrafter"/>
</dbReference>
<evidence type="ECO:0000256" key="1">
    <source>
        <dbReference type="SAM" id="Coils"/>
    </source>
</evidence>
<feature type="domain" description="CASC1 C-terminal" evidence="3">
    <location>
        <begin position="1885"/>
        <end position="2106"/>
    </location>
</feature>
<evidence type="ECO:0000313" key="5">
    <source>
        <dbReference type="Proteomes" id="UP000092460"/>
    </source>
</evidence>
<feature type="domain" description="CASC1 C-terminal" evidence="3">
    <location>
        <begin position="857"/>
        <end position="1075"/>
    </location>
</feature>
<accession>A0A1B0BUP1</accession>
<feature type="compositionally biased region" description="Polar residues" evidence="2">
    <location>
        <begin position="784"/>
        <end position="796"/>
    </location>
</feature>
<evidence type="ECO:0000256" key="2">
    <source>
        <dbReference type="SAM" id="MobiDB-lite"/>
    </source>
</evidence>
<feature type="compositionally biased region" description="Polar residues" evidence="2">
    <location>
        <begin position="808"/>
        <end position="838"/>
    </location>
</feature>
<dbReference type="Pfam" id="PF12366">
    <property type="entry name" value="Casc1_C"/>
    <property type="match status" value="2"/>
</dbReference>
<dbReference type="InterPro" id="IPR023247">
    <property type="entry name" value="IC97/Dnai7-like"/>
</dbReference>
<dbReference type="EMBL" id="JXJN01020844">
    <property type="status" value="NOT_ANNOTATED_CDS"/>
    <property type="molecule type" value="Genomic_DNA"/>
</dbReference>
<dbReference type="EnsemblMetazoa" id="GPPI041032-RA">
    <property type="protein sequence ID" value="GPPI041032-PA"/>
    <property type="gene ID" value="GPPI041032"/>
</dbReference>
<name>A0A1B0BUP1_9MUSC</name>
<dbReference type="PANTHER" id="PTHR20929:SF11">
    <property type="entry name" value="DYNEIN AXONEMAL INTERMEDIATE CHAIN 7"/>
    <property type="match status" value="1"/>
</dbReference>